<evidence type="ECO:0000256" key="1">
    <source>
        <dbReference type="SAM" id="SignalP"/>
    </source>
</evidence>
<keyword evidence="1" id="KW-0732">Signal</keyword>
<organism evidence="3 4">
    <name type="scientific">Fluctibacter halophilus</name>
    <dbReference type="NCBI Taxonomy" id="226011"/>
    <lineage>
        <taxon>Bacteria</taxon>
        <taxon>Pseudomonadati</taxon>
        <taxon>Pseudomonadota</taxon>
        <taxon>Gammaproteobacteria</taxon>
        <taxon>Alteromonadales</taxon>
        <taxon>Alteromonadaceae</taxon>
        <taxon>Fluctibacter</taxon>
    </lineage>
</organism>
<sequence>MLQRLLSLVLIGLSLSACVSSVATRDTAEGNTAFTLTTIANAAQQYFEQYKNRDNLDAFIAHYAEDALLEDMVYGQRIQGRQALRNFYRWDDGSVRLLKDKTLVIEQQIVDGNTVITRGTFLPFQYHDQRLGPWRFVIWQSYNHQGLIVHQMDWINYTPKEMFLGGDDLNNP</sequence>
<evidence type="ECO:0000259" key="2">
    <source>
        <dbReference type="Pfam" id="PF12680"/>
    </source>
</evidence>
<dbReference type="SUPFAM" id="SSF54427">
    <property type="entry name" value="NTF2-like"/>
    <property type="match status" value="1"/>
</dbReference>
<evidence type="ECO:0000313" key="4">
    <source>
        <dbReference type="Proteomes" id="UP001520878"/>
    </source>
</evidence>
<proteinExistence type="predicted"/>
<feature type="chain" id="PRO_5045880879" evidence="1">
    <location>
        <begin position="20"/>
        <end position="172"/>
    </location>
</feature>
<reference evidence="3 4" key="1">
    <citation type="submission" date="2021-10" db="EMBL/GenBank/DDBJ databases">
        <title>Draft genome of Aestuariibacter halophilus JC2043.</title>
        <authorList>
            <person name="Emsley S.A."/>
            <person name="Pfannmuller K.M."/>
            <person name="Ushijima B."/>
            <person name="Saw J.H."/>
            <person name="Videau P."/>
        </authorList>
    </citation>
    <scope>NUCLEOTIDE SEQUENCE [LARGE SCALE GENOMIC DNA]</scope>
    <source>
        <strain evidence="3 4">JC2043</strain>
    </source>
</reference>
<dbReference type="Pfam" id="PF12680">
    <property type="entry name" value="SnoaL_2"/>
    <property type="match status" value="1"/>
</dbReference>
<protein>
    <submittedName>
        <fullName evidence="3">Nuclear transport factor 2 family protein</fullName>
    </submittedName>
</protein>
<gene>
    <name evidence="3" type="ORF">LJ739_03575</name>
</gene>
<accession>A0ABS8G633</accession>
<dbReference type="InterPro" id="IPR032710">
    <property type="entry name" value="NTF2-like_dom_sf"/>
</dbReference>
<evidence type="ECO:0000313" key="3">
    <source>
        <dbReference type="EMBL" id="MCC2615315.1"/>
    </source>
</evidence>
<dbReference type="RefSeq" id="WP_229157221.1">
    <property type="nucleotide sequence ID" value="NZ_JAJEWP010000001.1"/>
</dbReference>
<dbReference type="EMBL" id="JAJEWP010000001">
    <property type="protein sequence ID" value="MCC2615315.1"/>
    <property type="molecule type" value="Genomic_DNA"/>
</dbReference>
<dbReference type="Gene3D" id="3.10.450.50">
    <property type="match status" value="1"/>
</dbReference>
<comment type="caution">
    <text evidence="3">The sequence shown here is derived from an EMBL/GenBank/DDBJ whole genome shotgun (WGS) entry which is preliminary data.</text>
</comment>
<dbReference type="InterPro" id="IPR037401">
    <property type="entry name" value="SnoaL-like"/>
</dbReference>
<feature type="domain" description="SnoaL-like" evidence="2">
    <location>
        <begin position="44"/>
        <end position="122"/>
    </location>
</feature>
<dbReference type="PROSITE" id="PS51257">
    <property type="entry name" value="PROKAR_LIPOPROTEIN"/>
    <property type="match status" value="1"/>
</dbReference>
<feature type="signal peptide" evidence="1">
    <location>
        <begin position="1"/>
        <end position="19"/>
    </location>
</feature>
<dbReference type="Proteomes" id="UP001520878">
    <property type="component" value="Unassembled WGS sequence"/>
</dbReference>
<keyword evidence="4" id="KW-1185">Reference proteome</keyword>
<name>A0ABS8G633_9ALTE</name>